<dbReference type="EMBL" id="JAUGZK010000012">
    <property type="protein sequence ID" value="MEE2025357.1"/>
    <property type="molecule type" value="Genomic_DNA"/>
</dbReference>
<gene>
    <name evidence="2" type="ORF">QWF21_14060</name>
</gene>
<keyword evidence="3" id="KW-1185">Reference proteome</keyword>
<sequence length="390" mass="44349">MYSRAELHYKDGSQVSRACHLDTTEWYRETRITNKSRKPFTCACGCNIPTGSTYLTLEMMAGSGRADAIADFALCSVHQEKTEALLGRPISTDIDTDEIIRAWVQILQSESDMTNNSRQQIEASTSYAAIDSQAALRSYSWEIRSEICAVKTVDKTLRVEGSTGIPMDVVPFFTGQQLDEKQECVIEFSFLDTVAQCTISRKQGRHRLFLAPLKQKLLQLGIQIGDLLFFERNVSVANRFNISVLNQKNEVVTQLSPQSKVGEERAAYRNVRVGHEIFRERVKRVYSYRCCLSGLEDTAPSILIASHIKPWSLAKPEEKTDIFNGLLLAPHYDKLFDKGLISFADDGNIMLSSQLPDQVVQKWDLENKRLHTVYPQSATYLDFHREHFKF</sequence>
<feature type="domain" description="HNH nuclease" evidence="1">
    <location>
        <begin position="290"/>
        <end position="343"/>
    </location>
</feature>
<protein>
    <submittedName>
        <fullName evidence="2">HNH endonuclease</fullName>
    </submittedName>
</protein>
<keyword evidence="2" id="KW-0378">Hydrolase</keyword>
<accession>A0ABU7JI61</accession>
<dbReference type="InterPro" id="IPR003615">
    <property type="entry name" value="HNH_nuc"/>
</dbReference>
<keyword evidence="2" id="KW-0540">Nuclease</keyword>
<dbReference type="Pfam" id="PF13391">
    <property type="entry name" value="HNH_2"/>
    <property type="match status" value="1"/>
</dbReference>
<dbReference type="Proteomes" id="UP001339167">
    <property type="component" value="Unassembled WGS sequence"/>
</dbReference>
<comment type="caution">
    <text evidence="2">The sequence shown here is derived from an EMBL/GenBank/DDBJ whole genome shotgun (WGS) entry which is preliminary data.</text>
</comment>
<dbReference type="GO" id="GO:0004519">
    <property type="term" value="F:endonuclease activity"/>
    <property type="evidence" value="ECO:0007669"/>
    <property type="project" value="UniProtKB-KW"/>
</dbReference>
<organism evidence="2 3">
    <name type="scientific">Alkalimonas mucilaginosa</name>
    <dbReference type="NCBI Taxonomy" id="3057676"/>
    <lineage>
        <taxon>Bacteria</taxon>
        <taxon>Pseudomonadati</taxon>
        <taxon>Pseudomonadota</taxon>
        <taxon>Gammaproteobacteria</taxon>
        <taxon>Alkalimonas</taxon>
    </lineage>
</organism>
<evidence type="ECO:0000259" key="1">
    <source>
        <dbReference type="Pfam" id="PF13391"/>
    </source>
</evidence>
<keyword evidence="2" id="KW-0255">Endonuclease</keyword>
<reference evidence="2 3" key="1">
    <citation type="submission" date="2023-06" db="EMBL/GenBank/DDBJ databases">
        <title>Alkalimonas sp., MEB004 an alkaliphilic bacterium isolated from Lonar Lake, India.</title>
        <authorList>
            <person name="Joshi A."/>
            <person name="Thite S."/>
        </authorList>
    </citation>
    <scope>NUCLEOTIDE SEQUENCE [LARGE SCALE GENOMIC DNA]</scope>
    <source>
        <strain evidence="2 3">MEB004</strain>
    </source>
</reference>
<dbReference type="RefSeq" id="WP_330088675.1">
    <property type="nucleotide sequence ID" value="NZ_JAUGZK010000012.1"/>
</dbReference>
<proteinExistence type="predicted"/>
<name>A0ABU7JI61_9GAMM</name>
<evidence type="ECO:0000313" key="2">
    <source>
        <dbReference type="EMBL" id="MEE2025357.1"/>
    </source>
</evidence>
<evidence type="ECO:0000313" key="3">
    <source>
        <dbReference type="Proteomes" id="UP001339167"/>
    </source>
</evidence>